<evidence type="ECO:0000256" key="1">
    <source>
        <dbReference type="SAM" id="SignalP"/>
    </source>
</evidence>
<accession>Q6II82</accession>
<sequence length="128" mass="13789">MTHVFIGCVTFLVICACAFGLPQIASILWANKYPPGYGPVVTGIKAVIALTPCTPERTPTSLSFRSSDECSDRCPGHCASCNSTCIFGHRCVCGAGIYCTWNPDSSKVQPGARIPEICEPIENFIERD</sequence>
<feature type="signal peptide" evidence="1">
    <location>
        <begin position="1"/>
        <end position="20"/>
    </location>
</feature>
<reference evidence="2" key="1">
    <citation type="journal article" date="2003" name="Genome Biol.">
        <title>An integrated gene annotation and transcriptional profiling approach towards the full gene content of the Drosophila genome.</title>
        <authorList>
            <person name="Hild M."/>
            <person name="Beckmann B."/>
            <person name="Haas S.A."/>
            <person name="Koch B."/>
            <person name="Solovyev V."/>
            <person name="Busold C."/>
            <person name="Fellenberg K."/>
            <person name="Boutros M."/>
            <person name="Vingron M."/>
            <person name="Sauer F."/>
            <person name="Hoheisel J.D."/>
            <person name="Paro R."/>
        </authorList>
    </citation>
    <scope>NUCLEOTIDE SEQUENCE</scope>
</reference>
<dbReference type="OrthoDB" id="7842422at2759"/>
<keyword evidence="1" id="KW-0732">Signal</keyword>
<dbReference type="AlphaFoldDB" id="Q6II82"/>
<feature type="chain" id="PRO_5004274663" evidence="1">
    <location>
        <begin position="21"/>
        <end position="128"/>
    </location>
</feature>
<dbReference type="VEuPathDB" id="VectorBase:FBgn0262607"/>
<dbReference type="HOGENOM" id="CLU_1983870_0_0_1"/>
<organism evidence="2">
    <name type="scientific">Drosophila melanogaster</name>
    <name type="common">Fruit fly</name>
    <dbReference type="NCBI Taxonomy" id="7227"/>
    <lineage>
        <taxon>Eukaryota</taxon>
        <taxon>Metazoa</taxon>
        <taxon>Ecdysozoa</taxon>
        <taxon>Arthropoda</taxon>
        <taxon>Hexapoda</taxon>
        <taxon>Insecta</taxon>
        <taxon>Pterygota</taxon>
        <taxon>Neoptera</taxon>
        <taxon>Endopterygota</taxon>
        <taxon>Diptera</taxon>
        <taxon>Brachycera</taxon>
        <taxon>Muscomorpha</taxon>
        <taxon>Ephydroidea</taxon>
        <taxon>Drosophilidae</taxon>
        <taxon>Drosophila</taxon>
        <taxon>Sophophora</taxon>
    </lineage>
</organism>
<dbReference type="EMBL" id="BK003184">
    <property type="protein sequence ID" value="DAA03384.1"/>
    <property type="molecule type" value="Genomic_DNA"/>
</dbReference>
<name>Q6II82_DROME</name>
<gene>
    <name evidence="2" type="ORF">HDC19504</name>
</gene>
<proteinExistence type="predicted"/>
<protein>
    <submittedName>
        <fullName evidence="2">HDC19504</fullName>
    </submittedName>
</protein>
<evidence type="ECO:0000313" key="2">
    <source>
        <dbReference type="EMBL" id="DAA03384.1"/>
    </source>
</evidence>
<dbReference type="ExpressionAtlas" id="Q6II82">
    <property type="expression patterns" value="baseline and differential"/>
</dbReference>